<protein>
    <submittedName>
        <fullName evidence="1">Uncharacterized protein</fullName>
    </submittedName>
</protein>
<proteinExistence type="predicted"/>
<accession>A0A0G1NN01</accession>
<dbReference type="Proteomes" id="UP000034107">
    <property type="component" value="Unassembled WGS sequence"/>
</dbReference>
<reference evidence="1 2" key="1">
    <citation type="journal article" date="2015" name="Nature">
        <title>rRNA introns, odd ribosomes, and small enigmatic genomes across a large radiation of phyla.</title>
        <authorList>
            <person name="Brown C.T."/>
            <person name="Hug L.A."/>
            <person name="Thomas B.C."/>
            <person name="Sharon I."/>
            <person name="Castelle C.J."/>
            <person name="Singh A."/>
            <person name="Wilkins M.J."/>
            <person name="Williams K.H."/>
            <person name="Banfield J.F."/>
        </authorList>
    </citation>
    <scope>NUCLEOTIDE SEQUENCE [LARGE SCALE GENOMIC DNA]</scope>
</reference>
<evidence type="ECO:0000313" key="1">
    <source>
        <dbReference type="EMBL" id="KKU21707.1"/>
    </source>
</evidence>
<gene>
    <name evidence="1" type="ORF">UX31_C0014G0003</name>
</gene>
<evidence type="ECO:0000313" key="2">
    <source>
        <dbReference type="Proteomes" id="UP000034107"/>
    </source>
</evidence>
<dbReference type="AlphaFoldDB" id="A0A0G1NN01"/>
<comment type="caution">
    <text evidence="1">The sequence shown here is derived from an EMBL/GenBank/DDBJ whole genome shotgun (WGS) entry which is preliminary data.</text>
</comment>
<sequence>MPRERPFLSPSVEIPETRVQEDLSEIASALQNAQGSPFLLIGEPPTFVFCDVNDVFLFDDPEIIAVCRLIKGVTEELEIHLRVRPPKITPYWAEHIGASEQFDTIPDPDDTTVIAEGWGQAVASLRASGHLKYLEYAPSLVIRRLDNKSPWYILTKTRLIDVNGPVAHLVSLTVAIIRQAKNSFNCPYVVAGRV</sequence>
<dbReference type="EMBL" id="LCLS01000014">
    <property type="protein sequence ID" value="KKU21707.1"/>
    <property type="molecule type" value="Genomic_DNA"/>
</dbReference>
<organism evidence="1 2">
    <name type="scientific">Candidatus Nomurabacteria bacterium GW2011_GWA1_46_11</name>
    <dbReference type="NCBI Taxonomy" id="1618732"/>
    <lineage>
        <taxon>Bacteria</taxon>
        <taxon>Candidatus Nomuraibacteriota</taxon>
    </lineage>
</organism>
<name>A0A0G1NN01_9BACT</name>